<dbReference type="GO" id="GO:0005743">
    <property type="term" value="C:mitochondrial inner membrane"/>
    <property type="evidence" value="ECO:0007669"/>
    <property type="project" value="UniProtKB-SubCell"/>
</dbReference>
<dbReference type="InterPro" id="IPR033732">
    <property type="entry name" value="ATP_synth_F1_a_nt-bd_dom"/>
</dbReference>
<dbReference type="Pfam" id="PF00006">
    <property type="entry name" value="ATP-synt_ab"/>
    <property type="match status" value="1"/>
</dbReference>
<dbReference type="InterPro" id="IPR020003">
    <property type="entry name" value="ATPase_a/bsu_AS"/>
</dbReference>
<dbReference type="GO" id="GO:0043531">
    <property type="term" value="F:ADP binding"/>
    <property type="evidence" value="ECO:0007669"/>
    <property type="project" value="TreeGrafter"/>
</dbReference>
<comment type="subcellular location">
    <subcellularLocation>
        <location evidence="1">Mitochondrion inner membrane</location>
    </subcellularLocation>
</comment>
<dbReference type="EMBL" id="CM010724">
    <property type="protein sequence ID" value="RZC81247.1"/>
    <property type="molecule type" value="Genomic_DNA"/>
</dbReference>
<dbReference type="AlphaFoldDB" id="A0A4Y7L8G5"/>
<dbReference type="Pfam" id="PF00306">
    <property type="entry name" value="ATP-synt_ab_C"/>
    <property type="match status" value="1"/>
</dbReference>
<dbReference type="FunFam" id="3.40.50.300:FF:004039">
    <property type="entry name" value="ATP synthase subunit alpha, mitochondrial"/>
    <property type="match status" value="1"/>
</dbReference>
<dbReference type="Pfam" id="PF02874">
    <property type="entry name" value="ATP-synt_ab_N"/>
    <property type="match status" value="1"/>
</dbReference>
<evidence type="ECO:0000256" key="11">
    <source>
        <dbReference type="ARBA" id="ARBA00023196"/>
    </source>
</evidence>
<dbReference type="Gramene" id="RZC81247">
    <property type="protein sequence ID" value="RZC81247"/>
    <property type="gene ID" value="C5167_043855"/>
</dbReference>
<gene>
    <name evidence="17" type="ORF">C5167_043855</name>
</gene>
<dbReference type="CDD" id="cd18113">
    <property type="entry name" value="ATP-synt_F1_alpha_C"/>
    <property type="match status" value="1"/>
</dbReference>
<keyword evidence="10" id="KW-0472">Membrane</keyword>
<evidence type="ECO:0000256" key="7">
    <source>
        <dbReference type="ARBA" id="ARBA00022781"/>
    </source>
</evidence>
<evidence type="ECO:0000259" key="16">
    <source>
        <dbReference type="Pfam" id="PF02874"/>
    </source>
</evidence>
<dbReference type="PANTHER" id="PTHR48082:SF2">
    <property type="entry name" value="ATP SYNTHASE SUBUNIT ALPHA, MITOCHONDRIAL"/>
    <property type="match status" value="1"/>
</dbReference>
<organism evidence="17 18">
    <name type="scientific">Papaver somniferum</name>
    <name type="common">Opium poppy</name>
    <dbReference type="NCBI Taxonomy" id="3469"/>
    <lineage>
        <taxon>Eukaryota</taxon>
        <taxon>Viridiplantae</taxon>
        <taxon>Streptophyta</taxon>
        <taxon>Embryophyta</taxon>
        <taxon>Tracheophyta</taxon>
        <taxon>Spermatophyta</taxon>
        <taxon>Magnoliopsida</taxon>
        <taxon>Ranunculales</taxon>
        <taxon>Papaveraceae</taxon>
        <taxon>Papaveroideae</taxon>
        <taxon>Papaver</taxon>
    </lineage>
</organism>
<dbReference type="InterPro" id="IPR036121">
    <property type="entry name" value="ATPase_F1/V1/A1_a/bsu_N_sf"/>
</dbReference>
<dbReference type="Gene3D" id="2.40.30.20">
    <property type="match status" value="1"/>
</dbReference>
<feature type="domain" description="ATPase F1/V1/A1 complex alpha/beta subunit nucleotide-binding" evidence="14">
    <location>
        <begin position="153"/>
        <end position="291"/>
    </location>
</feature>
<dbReference type="InterPro" id="IPR027417">
    <property type="entry name" value="P-loop_NTPase"/>
</dbReference>
<comment type="subunit">
    <text evidence="3">F-type ATPases have 2 components, CF(1) - the catalytic core - and CF(0) - the membrane proton channel. CF(1) has five subunits: alpha(3), beta(3), gamma(1), delta(1), epsilon(1). CF(0) has three main subunits: a, b and c.</text>
</comment>
<dbReference type="PROSITE" id="PS00152">
    <property type="entry name" value="ATPASE_ALPHA_BETA"/>
    <property type="match status" value="1"/>
</dbReference>
<dbReference type="InterPro" id="IPR023366">
    <property type="entry name" value="ATP_synth_asu-like_sf"/>
</dbReference>
<dbReference type="STRING" id="3469.A0A4Y7L8G5"/>
<dbReference type="SUPFAM" id="SSF47917">
    <property type="entry name" value="C-terminal domain of alpha and beta subunits of F1 ATP synthase"/>
    <property type="match status" value="1"/>
</dbReference>
<evidence type="ECO:0000256" key="4">
    <source>
        <dbReference type="ARBA" id="ARBA00016087"/>
    </source>
</evidence>
<dbReference type="InterPro" id="IPR005294">
    <property type="entry name" value="ATP_synth_F1_asu"/>
</dbReference>
<evidence type="ECO:0000256" key="5">
    <source>
        <dbReference type="ARBA" id="ARBA00022448"/>
    </source>
</evidence>
<evidence type="ECO:0000259" key="15">
    <source>
        <dbReference type="Pfam" id="PF00306"/>
    </source>
</evidence>
<dbReference type="SUPFAM" id="SSF50615">
    <property type="entry name" value="N-terminal domain of alpha and beta subunits of F1 ATP synthase"/>
    <property type="match status" value="1"/>
</dbReference>
<evidence type="ECO:0000256" key="6">
    <source>
        <dbReference type="ARBA" id="ARBA00022741"/>
    </source>
</evidence>
<dbReference type="FunFam" id="1.20.150.20:FF:000001">
    <property type="entry name" value="ATP synthase subunit alpha"/>
    <property type="match status" value="1"/>
</dbReference>
<keyword evidence="8" id="KW-0067">ATP-binding</keyword>
<feature type="domain" description="ATPase F1/V1/A1 complex alpha/beta subunit N-terminal" evidence="16">
    <location>
        <begin position="28"/>
        <end position="92"/>
    </location>
</feature>
<dbReference type="OMA" id="YHREIRY"/>
<dbReference type="InterPro" id="IPR004100">
    <property type="entry name" value="ATPase_F1/V1/A1_a/bsu_N"/>
</dbReference>
<evidence type="ECO:0000256" key="12">
    <source>
        <dbReference type="ARBA" id="ARBA00023310"/>
    </source>
</evidence>
<evidence type="ECO:0000256" key="3">
    <source>
        <dbReference type="ARBA" id="ARBA00011648"/>
    </source>
</evidence>
<evidence type="ECO:0000256" key="8">
    <source>
        <dbReference type="ARBA" id="ARBA00022840"/>
    </source>
</evidence>
<evidence type="ECO:0000313" key="17">
    <source>
        <dbReference type="EMBL" id="RZC81247.1"/>
    </source>
</evidence>
<keyword evidence="7 13" id="KW-0375">Hydrogen ion transport</keyword>
<dbReference type="CDD" id="cd18116">
    <property type="entry name" value="ATP-synt_F1_alpha_N"/>
    <property type="match status" value="1"/>
</dbReference>
<dbReference type="InterPro" id="IPR000194">
    <property type="entry name" value="ATPase_F1/V1/A1_a/bsu_nucl-bd"/>
</dbReference>
<reference evidence="17 18" key="1">
    <citation type="journal article" date="2018" name="Science">
        <title>The opium poppy genome and morphinan production.</title>
        <authorList>
            <person name="Guo L."/>
            <person name="Winzer T."/>
            <person name="Yang X."/>
            <person name="Li Y."/>
            <person name="Ning Z."/>
            <person name="He Z."/>
            <person name="Teodor R."/>
            <person name="Lu Y."/>
            <person name="Bowser T.A."/>
            <person name="Graham I.A."/>
            <person name="Ye K."/>
        </authorList>
    </citation>
    <scope>NUCLEOTIDE SEQUENCE [LARGE SCALE GENOMIC DNA]</scope>
    <source>
        <strain evidence="18">cv. HN1</strain>
        <tissue evidence="17">Leaves</tissue>
    </source>
</reference>
<keyword evidence="12" id="KW-0066">ATP synthesis</keyword>
<evidence type="ECO:0000256" key="2">
    <source>
        <dbReference type="ARBA" id="ARBA00008936"/>
    </source>
</evidence>
<dbReference type="Proteomes" id="UP000316621">
    <property type="component" value="Chromosome 10"/>
</dbReference>
<keyword evidence="6" id="KW-0547">Nucleotide-binding</keyword>
<dbReference type="GO" id="GO:0046933">
    <property type="term" value="F:proton-transporting ATP synthase activity, rotational mechanism"/>
    <property type="evidence" value="ECO:0007669"/>
    <property type="project" value="InterPro"/>
</dbReference>
<dbReference type="GO" id="GO:0045259">
    <property type="term" value="C:proton-transporting ATP synthase complex"/>
    <property type="evidence" value="ECO:0007669"/>
    <property type="project" value="UniProtKB-KW"/>
</dbReference>
<accession>A0A4Y7L8G5</accession>
<comment type="similarity">
    <text evidence="2 13">Belongs to the ATPase alpha/beta chains family.</text>
</comment>
<sequence>METIRADEISTIIRERIEQYNREVKVVNTGTVLQVGDGIARIHGLDEVMAGELVEFEEGTIGIALNLESKNVGVVLMGDSLMIQEGSSVKSTRRIAQIPVSEAYLGRIVNALAKPIDGRGEISSSESRLTESPAPGIISRRSVYEPLQTELIAIDLMIPVGRGQRELVIGDRQTGKIAVATDIVLNQKGKNLVCVYVAIGQKTSSVAQVVTTFQERGAMDYTIVVAEMADSPATLQYLAPYTGAALAEYFMYRERHTSIIYDDPSKQAQAYRQMSLLLRRPPGREAYPGDTQSGDVLAYIPTNVISITDGKILLSSDLFNVGIRPAINMGISVSRVGSAAQIKAMKQVAGKLKLELAQFAELEAFAQFASDLDKETQNQLARGQRLREFLKQAQSAPLTVEEQVMTIYTGTNGYLDSLEIDQKFPEEAEVLLKEDIKE</sequence>
<dbReference type="GO" id="GO:0005524">
    <property type="term" value="F:ATP binding"/>
    <property type="evidence" value="ECO:0007669"/>
    <property type="project" value="UniProtKB-KW"/>
</dbReference>
<keyword evidence="5 13" id="KW-0813">Transport</keyword>
<dbReference type="Gene3D" id="1.20.150.20">
    <property type="entry name" value="ATP synthase alpha/beta chain, C-terminal domain"/>
    <property type="match status" value="1"/>
</dbReference>
<keyword evidence="9 13" id="KW-0406">Ion transport</keyword>
<evidence type="ECO:0000256" key="9">
    <source>
        <dbReference type="ARBA" id="ARBA00023065"/>
    </source>
</evidence>
<evidence type="ECO:0000256" key="1">
    <source>
        <dbReference type="ARBA" id="ARBA00004273"/>
    </source>
</evidence>
<evidence type="ECO:0000256" key="13">
    <source>
        <dbReference type="RuleBase" id="RU000339"/>
    </source>
</evidence>
<proteinExistence type="inferred from homology"/>
<dbReference type="InterPro" id="IPR000793">
    <property type="entry name" value="ATP_synth_asu_C"/>
</dbReference>
<evidence type="ECO:0000259" key="14">
    <source>
        <dbReference type="Pfam" id="PF00006"/>
    </source>
</evidence>
<dbReference type="InterPro" id="IPR038376">
    <property type="entry name" value="ATP_synth_asu_C_sf"/>
</dbReference>
<dbReference type="Gene3D" id="3.40.50.300">
    <property type="entry name" value="P-loop containing nucleotide triphosphate hydrolases"/>
    <property type="match status" value="1"/>
</dbReference>
<name>A0A4Y7L8G5_PAPSO</name>
<protein>
    <recommendedName>
        <fullName evidence="4">ATP synthase subunit alpha, mitochondrial</fullName>
    </recommendedName>
</protein>
<evidence type="ECO:0000256" key="10">
    <source>
        <dbReference type="ARBA" id="ARBA00023136"/>
    </source>
</evidence>
<keyword evidence="11" id="KW-0139">CF(1)</keyword>
<dbReference type="PANTHER" id="PTHR48082">
    <property type="entry name" value="ATP SYNTHASE SUBUNIT ALPHA, MITOCHONDRIAL"/>
    <property type="match status" value="1"/>
</dbReference>
<feature type="domain" description="ATP synthase alpha subunit C-terminal" evidence="15">
    <location>
        <begin position="341"/>
        <end position="422"/>
    </location>
</feature>
<keyword evidence="18" id="KW-1185">Reference proteome</keyword>
<dbReference type="HAMAP" id="MF_01346">
    <property type="entry name" value="ATP_synth_alpha_bact"/>
    <property type="match status" value="1"/>
</dbReference>
<dbReference type="SUPFAM" id="SSF52540">
    <property type="entry name" value="P-loop containing nucleoside triphosphate hydrolases"/>
    <property type="match status" value="1"/>
</dbReference>
<dbReference type="FunFam" id="2.40.30.20:FF:000001">
    <property type="entry name" value="ATP synthase subunit alpha"/>
    <property type="match status" value="1"/>
</dbReference>
<dbReference type="CDD" id="cd01132">
    <property type="entry name" value="F1-ATPase_alpha_CD"/>
    <property type="match status" value="1"/>
</dbReference>
<evidence type="ECO:0000313" key="18">
    <source>
        <dbReference type="Proteomes" id="UP000316621"/>
    </source>
</evidence>